<keyword evidence="3" id="KW-1003">Cell membrane</keyword>
<keyword evidence="2" id="KW-0813">Transport</keyword>
<keyword evidence="4" id="KW-0812">Transmembrane</keyword>
<proteinExistence type="predicted"/>
<dbReference type="AlphaFoldDB" id="A0A6G9Q6J4"/>
<dbReference type="PRINTS" id="PR01036">
    <property type="entry name" value="TCRTETB"/>
</dbReference>
<dbReference type="SMR" id="A0A6G9Q6J4"/>
<evidence type="ECO:0000256" key="2">
    <source>
        <dbReference type="ARBA" id="ARBA00022448"/>
    </source>
</evidence>
<evidence type="ECO:0000256" key="4">
    <source>
        <dbReference type="ARBA" id="ARBA00022692"/>
    </source>
</evidence>
<dbReference type="InterPro" id="IPR020846">
    <property type="entry name" value="MFS_dom"/>
</dbReference>
<evidence type="ECO:0000313" key="8">
    <source>
        <dbReference type="Proteomes" id="UP000465035"/>
    </source>
</evidence>
<dbReference type="Gene3D" id="1.20.1250.20">
    <property type="entry name" value="MFS general substrate transporter like domains"/>
    <property type="match status" value="1"/>
</dbReference>
<keyword evidence="6" id="KW-0472">Membrane</keyword>
<dbReference type="EMBL" id="CP047121">
    <property type="protein sequence ID" value="QHB52291.1"/>
    <property type="molecule type" value="Genomic_DNA"/>
</dbReference>
<evidence type="ECO:0000313" key="7">
    <source>
        <dbReference type="EMBL" id="QHB52291.1"/>
    </source>
</evidence>
<evidence type="ECO:0000256" key="3">
    <source>
        <dbReference type="ARBA" id="ARBA00022475"/>
    </source>
</evidence>
<keyword evidence="5" id="KW-1133">Transmembrane helix</keyword>
<dbReference type="InterPro" id="IPR011701">
    <property type="entry name" value="MFS"/>
</dbReference>
<organism evidence="7 8">
    <name type="scientific">Lentilactobacillus hilgardii</name>
    <name type="common">Lactobacillus hilgardii</name>
    <dbReference type="NCBI Taxonomy" id="1588"/>
    <lineage>
        <taxon>Bacteria</taxon>
        <taxon>Bacillati</taxon>
        <taxon>Bacillota</taxon>
        <taxon>Bacilli</taxon>
        <taxon>Lactobacillales</taxon>
        <taxon>Lactobacillaceae</taxon>
        <taxon>Lentilactobacillus</taxon>
    </lineage>
</organism>
<evidence type="ECO:0000256" key="6">
    <source>
        <dbReference type="ARBA" id="ARBA00023136"/>
    </source>
</evidence>
<dbReference type="PANTHER" id="PTHR23501:SF191">
    <property type="entry name" value="VACUOLAR BASIC AMINO ACID TRANSPORTER 4"/>
    <property type="match status" value="1"/>
</dbReference>
<dbReference type="InterPro" id="IPR036259">
    <property type="entry name" value="MFS_trans_sf"/>
</dbReference>
<sequence length="494" mass="53874">MTATASKRNIILVTIALFVATFMCAIEGTIVSTAMPTIVGDLRGVALMNWVFSIFLLTNAIATPIYGKLADSIGRKPIFMIGTTIFIIGSVMSGLSNSMIILIFWRAIQGIGGGAILPVANTIIADIYPLEKRAQVLGLNSSAWGIASVIAPLLGGFIVDNLSWHWIFFINLPIGIIVLLMIQFFLHEEKRKIESKMDIGGTAWLTIMLLAVMYAFQVIGQTPIRWEIVAGCTILTIVSAMMFIRKERLASDPLIPMELFGNRTFVVQNLVIALMSGFLIAYEVYLPDWTQGILGLRASMAGFAVTPSSLMWIVGSFVAGKLLVKLSPSQIINISLAFILIGAITMVVIPAYTPFTAFLLISTICGIGFGLTTTTSIISVQNVVKPTEIGVATSFNTLCRTLGQTLMISVFGIVMNMTMLRGVRQTDGATLKMMDKLINPQTANELSGAILPKLRMILYSSLHNVFVVGLILILTAYAINWFDRKKTDVQDQRP</sequence>
<name>A0A6G9Q6J4_LENHI</name>
<dbReference type="GO" id="GO:0022857">
    <property type="term" value="F:transmembrane transporter activity"/>
    <property type="evidence" value="ECO:0007669"/>
    <property type="project" value="InterPro"/>
</dbReference>
<reference evidence="7 8" key="1">
    <citation type="submission" date="2019-12" db="EMBL/GenBank/DDBJ databases">
        <title>Lactobacillus hilgardii FLUB.</title>
        <authorList>
            <person name="Gustaw K."/>
        </authorList>
    </citation>
    <scope>NUCLEOTIDE SEQUENCE [LARGE SCALE GENOMIC DNA]</scope>
    <source>
        <strain evidence="7 8">FLUB</strain>
    </source>
</reference>
<dbReference type="CDD" id="cd17502">
    <property type="entry name" value="MFS_Azr1_MDR_like"/>
    <property type="match status" value="1"/>
</dbReference>
<dbReference type="GO" id="GO:0005886">
    <property type="term" value="C:plasma membrane"/>
    <property type="evidence" value="ECO:0007669"/>
    <property type="project" value="UniProtKB-SubCell"/>
</dbReference>
<dbReference type="PANTHER" id="PTHR23501">
    <property type="entry name" value="MAJOR FACILITATOR SUPERFAMILY"/>
    <property type="match status" value="1"/>
</dbReference>
<dbReference type="Pfam" id="PF07690">
    <property type="entry name" value="MFS_1"/>
    <property type="match status" value="1"/>
</dbReference>
<dbReference type="Gene3D" id="1.20.1720.10">
    <property type="entry name" value="Multidrug resistance protein D"/>
    <property type="match status" value="1"/>
</dbReference>
<dbReference type="SUPFAM" id="SSF103473">
    <property type="entry name" value="MFS general substrate transporter"/>
    <property type="match status" value="1"/>
</dbReference>
<dbReference type="PROSITE" id="PS50850">
    <property type="entry name" value="MFS"/>
    <property type="match status" value="1"/>
</dbReference>
<comment type="subcellular location">
    <subcellularLocation>
        <location evidence="1">Cell membrane</location>
        <topology evidence="1">Multi-pass membrane protein</topology>
    </subcellularLocation>
</comment>
<dbReference type="GeneID" id="69058473"/>
<dbReference type="FunFam" id="1.20.1720.10:FF:000004">
    <property type="entry name" value="EmrB/QacA family drug resistance transporter"/>
    <property type="match status" value="1"/>
</dbReference>
<evidence type="ECO:0000256" key="5">
    <source>
        <dbReference type="ARBA" id="ARBA00022989"/>
    </source>
</evidence>
<dbReference type="RefSeq" id="WP_003554457.1">
    <property type="nucleotide sequence ID" value="NZ_CABKOL010000102.1"/>
</dbReference>
<dbReference type="Proteomes" id="UP000465035">
    <property type="component" value="Chromosome"/>
</dbReference>
<evidence type="ECO:0000256" key="1">
    <source>
        <dbReference type="ARBA" id="ARBA00004651"/>
    </source>
</evidence>
<protein>
    <submittedName>
        <fullName evidence="7">MFS transporter</fullName>
    </submittedName>
</protein>
<gene>
    <name evidence="7" type="ORF">GQR93_08855</name>
</gene>
<accession>A0A6G9Q6J4</accession>